<proteinExistence type="inferred from homology"/>
<evidence type="ECO:0000256" key="6">
    <source>
        <dbReference type="SAM" id="MobiDB-lite"/>
    </source>
</evidence>
<feature type="transmembrane region" description="Helical" evidence="7">
    <location>
        <begin position="234"/>
        <end position="259"/>
    </location>
</feature>
<evidence type="ECO:0000256" key="5">
    <source>
        <dbReference type="ARBA" id="ARBA00038359"/>
    </source>
</evidence>
<evidence type="ECO:0000259" key="8">
    <source>
        <dbReference type="Pfam" id="PF20684"/>
    </source>
</evidence>
<dbReference type="HOGENOM" id="CLU_019101_0_1_1"/>
<feature type="transmembrane region" description="Helical" evidence="7">
    <location>
        <begin position="120"/>
        <end position="141"/>
    </location>
</feature>
<protein>
    <recommendedName>
        <fullName evidence="8">Rhodopsin domain-containing protein</fullName>
    </recommendedName>
</protein>
<name>A0A086THA5_HAPC1</name>
<dbReference type="EMBL" id="JPKY01000002">
    <property type="protein sequence ID" value="KFH48737.1"/>
    <property type="molecule type" value="Genomic_DNA"/>
</dbReference>
<keyword evidence="3 7" id="KW-1133">Transmembrane helix</keyword>
<comment type="similarity">
    <text evidence="5">Belongs to the SAT4 family.</text>
</comment>
<feature type="transmembrane region" description="Helical" evidence="7">
    <location>
        <begin position="199"/>
        <end position="222"/>
    </location>
</feature>
<evidence type="ECO:0000313" key="10">
    <source>
        <dbReference type="Proteomes" id="UP000029964"/>
    </source>
</evidence>
<sequence length="377" mass="40885">MPTSSEQADAAAAAAAAEAAFREFAIEAWTLLAVAILVTVVRTLARVRAVGCAQLRPDDYLVWVGVIFYSAETALAYSVGASARGLANNSMSDQARADLRTDDPEFQLRVTGSKIQVAGWSTYSVLLWSFKASVLTFYIRLTEGLHKGYKQRINAGFGLLAVTWVGVVLTLVLSCRPIHKYWQIHPDPGNACQPAVSSPVIWTFFAMNASTDLYLMSIPIPMLWKAGMKTSRKVVPTVVLGAGLLILVCAMMRSVLILIDPVNGPQLAGAWGVRESFVATITTNLPIIFPLLKRSLKPLFSSIQSLGSSRKQGSTRTRPGFQTIGGGDGSSGGVRYHKRGRVPSVNHLPTKNESEERIIGNAVEMQKMRDTDKEDGT</sequence>
<evidence type="ECO:0000313" key="9">
    <source>
        <dbReference type="EMBL" id="KFH48737.1"/>
    </source>
</evidence>
<dbReference type="PANTHER" id="PTHR33048:SF105">
    <property type="match status" value="1"/>
</dbReference>
<feature type="transmembrane region" description="Helical" evidence="7">
    <location>
        <begin position="153"/>
        <end position="179"/>
    </location>
</feature>
<feature type="transmembrane region" description="Helical" evidence="7">
    <location>
        <begin position="28"/>
        <end position="48"/>
    </location>
</feature>
<reference evidence="10" key="1">
    <citation type="journal article" date="2014" name="Genome Announc.">
        <title>Genome sequence and annotation of Acremonium chrysogenum, producer of the beta-lactam antibiotic cephalosporin C.</title>
        <authorList>
            <person name="Terfehr D."/>
            <person name="Dahlmann T.A."/>
            <person name="Specht T."/>
            <person name="Zadra I."/>
            <person name="Kuernsteiner H."/>
            <person name="Kueck U."/>
        </authorList>
    </citation>
    <scope>NUCLEOTIDE SEQUENCE [LARGE SCALE GENOMIC DNA]</scope>
    <source>
        <strain evidence="10">ATCC 11550 / CBS 779.69 / DSM 880 / IAM 14645 / JCM 23072 / IMI 49137</strain>
    </source>
</reference>
<dbReference type="AlphaFoldDB" id="A0A086THA5"/>
<keyword evidence="10" id="KW-1185">Reference proteome</keyword>
<feature type="domain" description="Rhodopsin" evidence="8">
    <location>
        <begin position="43"/>
        <end position="294"/>
    </location>
</feature>
<evidence type="ECO:0000256" key="3">
    <source>
        <dbReference type="ARBA" id="ARBA00022989"/>
    </source>
</evidence>
<dbReference type="GO" id="GO:0016020">
    <property type="term" value="C:membrane"/>
    <property type="evidence" value="ECO:0007669"/>
    <property type="project" value="UniProtKB-SubCell"/>
</dbReference>
<feature type="compositionally biased region" description="Polar residues" evidence="6">
    <location>
        <begin position="307"/>
        <end position="317"/>
    </location>
</feature>
<comment type="caution">
    <text evidence="9">The sequence shown here is derived from an EMBL/GenBank/DDBJ whole genome shotgun (WGS) entry which is preliminary data.</text>
</comment>
<feature type="transmembrane region" description="Helical" evidence="7">
    <location>
        <begin position="60"/>
        <end position="80"/>
    </location>
</feature>
<dbReference type="InterPro" id="IPR052337">
    <property type="entry name" value="SAT4-like"/>
</dbReference>
<gene>
    <name evidence="9" type="ORF">ACRE_004800</name>
</gene>
<dbReference type="OrthoDB" id="2988756at2759"/>
<comment type="subcellular location">
    <subcellularLocation>
        <location evidence="1">Membrane</location>
        <topology evidence="1">Multi-pass membrane protein</topology>
    </subcellularLocation>
</comment>
<evidence type="ECO:0000256" key="1">
    <source>
        <dbReference type="ARBA" id="ARBA00004141"/>
    </source>
</evidence>
<keyword evidence="2 7" id="KW-0812">Transmembrane</keyword>
<dbReference type="PANTHER" id="PTHR33048">
    <property type="entry name" value="PTH11-LIKE INTEGRAL MEMBRANE PROTEIN (AFU_ORTHOLOGUE AFUA_5G11245)"/>
    <property type="match status" value="1"/>
</dbReference>
<dbReference type="Proteomes" id="UP000029964">
    <property type="component" value="Unassembled WGS sequence"/>
</dbReference>
<evidence type="ECO:0000256" key="4">
    <source>
        <dbReference type="ARBA" id="ARBA00023136"/>
    </source>
</evidence>
<dbReference type="Pfam" id="PF20684">
    <property type="entry name" value="Fung_rhodopsin"/>
    <property type="match status" value="1"/>
</dbReference>
<evidence type="ECO:0000256" key="7">
    <source>
        <dbReference type="SAM" id="Phobius"/>
    </source>
</evidence>
<feature type="compositionally biased region" description="Gly residues" evidence="6">
    <location>
        <begin position="323"/>
        <end position="332"/>
    </location>
</feature>
<dbReference type="InterPro" id="IPR049326">
    <property type="entry name" value="Rhodopsin_dom_fungi"/>
</dbReference>
<evidence type="ECO:0000256" key="2">
    <source>
        <dbReference type="ARBA" id="ARBA00022692"/>
    </source>
</evidence>
<organism evidence="9 10">
    <name type="scientific">Hapsidospora chrysogenum (strain ATCC 11550 / CBS 779.69 / DSM 880 / IAM 14645 / JCM 23072 / IMI 49137)</name>
    <name type="common">Acremonium chrysogenum</name>
    <dbReference type="NCBI Taxonomy" id="857340"/>
    <lineage>
        <taxon>Eukaryota</taxon>
        <taxon>Fungi</taxon>
        <taxon>Dikarya</taxon>
        <taxon>Ascomycota</taxon>
        <taxon>Pezizomycotina</taxon>
        <taxon>Sordariomycetes</taxon>
        <taxon>Hypocreomycetidae</taxon>
        <taxon>Hypocreales</taxon>
        <taxon>Bionectriaceae</taxon>
        <taxon>Hapsidospora</taxon>
    </lineage>
</organism>
<accession>A0A086THA5</accession>
<dbReference type="STRING" id="857340.A0A086THA5"/>
<feature type="region of interest" description="Disordered" evidence="6">
    <location>
        <begin position="307"/>
        <end position="337"/>
    </location>
</feature>
<keyword evidence="4 7" id="KW-0472">Membrane</keyword>